<organism evidence="1 2">
    <name type="scientific">Streptomyces bingchenggensis (strain BCW-1)</name>
    <dbReference type="NCBI Taxonomy" id="749414"/>
    <lineage>
        <taxon>Bacteria</taxon>
        <taxon>Bacillati</taxon>
        <taxon>Actinomycetota</taxon>
        <taxon>Actinomycetes</taxon>
        <taxon>Kitasatosporales</taxon>
        <taxon>Streptomycetaceae</taxon>
        <taxon>Streptomyces</taxon>
    </lineage>
</organism>
<dbReference type="STRING" id="749414.SBI_08426"/>
<dbReference type="KEGG" id="sbh:SBI_08426"/>
<proteinExistence type="predicted"/>
<sequence length="71" mass="8189">MRLFRGEVGEIVIRRGETLKRDIVPPAADLRRSAAALRRLRTTIHTTRTYVHFVEHAFINGIFRRTSASEV</sequence>
<name>D7BSP7_STRBB</name>
<dbReference type="AlphaFoldDB" id="D7BSP7"/>
<dbReference type="HOGENOM" id="CLU_2738165_0_0_11"/>
<protein>
    <submittedName>
        <fullName evidence="1">Uncharacterized protein</fullName>
    </submittedName>
</protein>
<dbReference type="EMBL" id="CP002047">
    <property type="protein sequence ID" value="ADI11544.1"/>
    <property type="molecule type" value="Genomic_DNA"/>
</dbReference>
<evidence type="ECO:0000313" key="2">
    <source>
        <dbReference type="Proteomes" id="UP000000377"/>
    </source>
</evidence>
<gene>
    <name evidence="1" type="ordered locus">SBI_08426</name>
</gene>
<accession>D7BSP7</accession>
<reference evidence="1 2" key="1">
    <citation type="journal article" date="2010" name="J. Bacteriol.">
        <title>Genome sequence of the milbemycin-producing bacterium Streptomyces bingchenggensis.</title>
        <authorList>
            <person name="Wang X.J."/>
            <person name="Yan Y.J."/>
            <person name="Zhang B."/>
            <person name="An J."/>
            <person name="Wang J.J."/>
            <person name="Tian J."/>
            <person name="Jiang L."/>
            <person name="Chen Y.H."/>
            <person name="Huang S.X."/>
            <person name="Yin M."/>
            <person name="Zhang J."/>
            <person name="Gao A.L."/>
            <person name="Liu C.X."/>
            <person name="Zhu Z.X."/>
            <person name="Xiang W.S."/>
        </authorList>
    </citation>
    <scope>NUCLEOTIDE SEQUENCE [LARGE SCALE GENOMIC DNA]</scope>
    <source>
        <strain evidence="1 2">BCW-1</strain>
    </source>
</reference>
<evidence type="ECO:0000313" key="1">
    <source>
        <dbReference type="EMBL" id="ADI11544.1"/>
    </source>
</evidence>
<dbReference type="Proteomes" id="UP000000377">
    <property type="component" value="Chromosome"/>
</dbReference>
<keyword evidence="2" id="KW-1185">Reference proteome</keyword>